<evidence type="ECO:0000313" key="11">
    <source>
        <dbReference type="Proteomes" id="UP000549457"/>
    </source>
</evidence>
<evidence type="ECO:0000256" key="5">
    <source>
        <dbReference type="ARBA" id="ARBA00022989"/>
    </source>
</evidence>
<name>A0A840SQ52_9RHOB</name>
<feature type="transmembrane region" description="Helical" evidence="7">
    <location>
        <begin position="99"/>
        <end position="119"/>
    </location>
</feature>
<comment type="subcellular location">
    <subcellularLocation>
        <location evidence="1 7">Cell membrane</location>
        <topology evidence="1 7">Multi-pass membrane protein</topology>
    </subcellularLocation>
</comment>
<evidence type="ECO:0000256" key="2">
    <source>
        <dbReference type="ARBA" id="ARBA00022448"/>
    </source>
</evidence>
<accession>A0A840SQ52</accession>
<feature type="transmembrane region" description="Helical" evidence="7">
    <location>
        <begin position="534"/>
        <end position="560"/>
    </location>
</feature>
<feature type="transmembrane region" description="Helical" evidence="7">
    <location>
        <begin position="421"/>
        <end position="440"/>
    </location>
</feature>
<feature type="transmembrane region" description="Helical" evidence="7">
    <location>
        <begin position="139"/>
        <end position="157"/>
    </location>
</feature>
<evidence type="ECO:0000256" key="1">
    <source>
        <dbReference type="ARBA" id="ARBA00004651"/>
    </source>
</evidence>
<evidence type="ECO:0000256" key="4">
    <source>
        <dbReference type="ARBA" id="ARBA00022692"/>
    </source>
</evidence>
<dbReference type="PROSITE" id="PS50928">
    <property type="entry name" value="ABC_TM1"/>
    <property type="match status" value="2"/>
</dbReference>
<dbReference type="Proteomes" id="UP000549457">
    <property type="component" value="Unassembled WGS sequence"/>
</dbReference>
<dbReference type="CDD" id="cd06261">
    <property type="entry name" value="TM_PBP2"/>
    <property type="match status" value="2"/>
</dbReference>
<feature type="region of interest" description="Disordered" evidence="8">
    <location>
        <begin position="736"/>
        <end position="762"/>
    </location>
</feature>
<evidence type="ECO:0000256" key="7">
    <source>
        <dbReference type="RuleBase" id="RU363032"/>
    </source>
</evidence>
<keyword evidence="11" id="KW-1185">Reference proteome</keyword>
<dbReference type="GO" id="GO:0005886">
    <property type="term" value="C:plasma membrane"/>
    <property type="evidence" value="ECO:0007669"/>
    <property type="project" value="UniProtKB-SubCell"/>
</dbReference>
<keyword evidence="5 7" id="KW-1133">Transmembrane helix</keyword>
<evidence type="ECO:0000256" key="6">
    <source>
        <dbReference type="ARBA" id="ARBA00023136"/>
    </source>
</evidence>
<dbReference type="Pfam" id="PF00528">
    <property type="entry name" value="BPD_transp_1"/>
    <property type="match status" value="2"/>
</dbReference>
<evidence type="ECO:0000313" key="10">
    <source>
        <dbReference type="EMBL" id="MBB5221976.1"/>
    </source>
</evidence>
<dbReference type="AlphaFoldDB" id="A0A840SQ52"/>
<feature type="transmembrane region" description="Helical" evidence="7">
    <location>
        <begin position="572"/>
        <end position="592"/>
    </location>
</feature>
<reference evidence="10 11" key="1">
    <citation type="submission" date="2020-08" db="EMBL/GenBank/DDBJ databases">
        <title>Genomic Encyclopedia of Type Strains, Phase IV (KMG-IV): sequencing the most valuable type-strain genomes for metagenomic binning, comparative biology and taxonomic classification.</title>
        <authorList>
            <person name="Goeker M."/>
        </authorList>
    </citation>
    <scope>NUCLEOTIDE SEQUENCE [LARGE SCALE GENOMIC DNA]</scope>
    <source>
        <strain evidence="10 11">DSM 101730</strain>
    </source>
</reference>
<keyword evidence="3" id="KW-1003">Cell membrane</keyword>
<dbReference type="SUPFAM" id="SSF161098">
    <property type="entry name" value="MetI-like"/>
    <property type="match status" value="2"/>
</dbReference>
<comment type="caution">
    <text evidence="10">The sequence shown here is derived from an EMBL/GenBank/DDBJ whole genome shotgun (WGS) entry which is preliminary data.</text>
</comment>
<feature type="transmembrane region" description="Helical" evidence="7">
    <location>
        <begin position="274"/>
        <end position="296"/>
    </location>
</feature>
<keyword evidence="2 7" id="KW-0813">Transport</keyword>
<evidence type="ECO:0000259" key="9">
    <source>
        <dbReference type="PROSITE" id="PS50928"/>
    </source>
</evidence>
<feature type="transmembrane region" description="Helical" evidence="7">
    <location>
        <begin position="316"/>
        <end position="343"/>
    </location>
</feature>
<evidence type="ECO:0000256" key="3">
    <source>
        <dbReference type="ARBA" id="ARBA00022475"/>
    </source>
</evidence>
<keyword evidence="4 7" id="KW-0812">Transmembrane</keyword>
<dbReference type="PANTHER" id="PTHR30183">
    <property type="entry name" value="MOLYBDENUM TRANSPORT SYSTEM PERMEASE PROTEIN MODB"/>
    <property type="match status" value="1"/>
</dbReference>
<feature type="domain" description="ABC transmembrane type-1" evidence="9">
    <location>
        <begin position="236"/>
        <end position="441"/>
    </location>
</feature>
<proteinExistence type="inferred from homology"/>
<feature type="transmembrane region" description="Helical" evidence="7">
    <location>
        <begin position="471"/>
        <end position="496"/>
    </location>
</feature>
<dbReference type="InterPro" id="IPR035906">
    <property type="entry name" value="MetI-like_sf"/>
</dbReference>
<feature type="domain" description="ABC transmembrane type-1" evidence="9">
    <location>
        <begin position="534"/>
        <end position="724"/>
    </location>
</feature>
<dbReference type="EMBL" id="JACHFM010000002">
    <property type="protein sequence ID" value="MBB5221976.1"/>
    <property type="molecule type" value="Genomic_DNA"/>
</dbReference>
<feature type="transmembrane region" description="Helical" evidence="7">
    <location>
        <begin position="364"/>
        <end position="386"/>
    </location>
</feature>
<comment type="similarity">
    <text evidence="7">Belongs to the binding-protein-dependent transport system permease family.</text>
</comment>
<evidence type="ECO:0000256" key="8">
    <source>
        <dbReference type="SAM" id="MobiDB-lite"/>
    </source>
</evidence>
<feature type="transmembrane region" description="Helical" evidence="7">
    <location>
        <begin position="71"/>
        <end position="87"/>
    </location>
</feature>
<sequence length="762" mass="81633">MTNAAVVPHARSPGLDPTVRLWILVGLVGFCLLPWYAVEGGFWSFAWLLDGWPFDEDAGPALFLALQGEKLWLAPLGLVLLAPLLTWGRDRADPAFGRLLVVIGAIGLAWLVIQGYSIGHRGWRYGWLTDVFGKIGERQYGVGYGALLTALAFLFLMTRGIAARGAAGGDVFVTGSIAFVVATVTIFVFVPILQMLANAFITDDRSYSVAAFGERLFSARLWSLSCLTGGPRCGVAWNSFFLAVLVGITSTLLGLAFALVATRTGFRWRRVLRALTILPIITPAFVIGLAVILLFGLSGFFTQLGAEVFGLQPTRWVYGLPGLLIAQTLAFTPIAFLVLIGVVEGVSPSMEEAAQTLRAGRWQTFLTVTLPLMRPGLANAFLLGFIESMADFGNPLVLGGNFDVLSTEIFFAIVGAQNDPGMAATLAVVLLIFTLAAFYAQRFWLGRRSYTTVSGKGDAGIHPALPRPLTLALYAVVGLWVGLSLLIYGTIVYGSFVRLWGVDHSLTLGHYLQAFGVTWTDHGLLWRGSAWSSFWTTIWIAVVAAPLTAAIGLLTAWLLVRQSFRGKRLFEFGTMLSFAIPGTVIGVSYVIAFNVPPIELTGTGIILVISFIFRNMPVGVRAGIASMAQIDKSLDESSLTLGAGSAATLRRIVLPLLKPAILAALVYSFVRAMTAISAIIFLVSGRYDMATSYIVGRVENNEYGIAVAYATVLILVMLVVIGAMQLLVGRRALGRRGSGGPGLSGMRTNMSPPPAAAMTGGG</sequence>
<dbReference type="RefSeq" id="WP_425486629.1">
    <property type="nucleotide sequence ID" value="NZ_JACHFM010000002.1"/>
</dbReference>
<feature type="transmembrane region" description="Helical" evidence="7">
    <location>
        <begin position="660"/>
        <end position="683"/>
    </location>
</feature>
<keyword evidence="6 7" id="KW-0472">Membrane</keyword>
<feature type="transmembrane region" description="Helical" evidence="7">
    <location>
        <begin position="703"/>
        <end position="728"/>
    </location>
</feature>
<dbReference type="GO" id="GO:0055085">
    <property type="term" value="P:transmembrane transport"/>
    <property type="evidence" value="ECO:0007669"/>
    <property type="project" value="InterPro"/>
</dbReference>
<dbReference type="InterPro" id="IPR000515">
    <property type="entry name" value="MetI-like"/>
</dbReference>
<dbReference type="Gene3D" id="1.10.3720.10">
    <property type="entry name" value="MetI-like"/>
    <property type="match status" value="2"/>
</dbReference>
<feature type="transmembrane region" description="Helical" evidence="7">
    <location>
        <begin position="169"/>
        <end position="193"/>
    </location>
</feature>
<feature type="transmembrane region" description="Helical" evidence="7">
    <location>
        <begin position="21"/>
        <end position="38"/>
    </location>
</feature>
<dbReference type="PANTHER" id="PTHR30183:SF7">
    <property type="entry name" value="FERRIC TRANSPORT SYSTEM PERMEASE PROTEIN FBPB 1-RELATED"/>
    <property type="match status" value="1"/>
</dbReference>
<feature type="transmembrane region" description="Helical" evidence="7">
    <location>
        <begin position="240"/>
        <end position="262"/>
    </location>
</feature>
<protein>
    <submittedName>
        <fullName evidence="10">Iron(III) transport system permease protein</fullName>
    </submittedName>
</protein>
<organism evidence="10 11">
    <name type="scientific">Amaricoccus macauensis</name>
    <dbReference type="NCBI Taxonomy" id="57001"/>
    <lineage>
        <taxon>Bacteria</taxon>
        <taxon>Pseudomonadati</taxon>
        <taxon>Pseudomonadota</taxon>
        <taxon>Alphaproteobacteria</taxon>
        <taxon>Rhodobacterales</taxon>
        <taxon>Paracoccaceae</taxon>
        <taxon>Amaricoccus</taxon>
    </lineage>
</organism>
<gene>
    <name evidence="10" type="ORF">HNP73_001912</name>
</gene>